<dbReference type="GO" id="GO:0046872">
    <property type="term" value="F:metal ion binding"/>
    <property type="evidence" value="ECO:0007669"/>
    <property type="project" value="UniProtKB-KW"/>
</dbReference>
<feature type="active site" evidence="3">
    <location>
        <position position="98"/>
    </location>
</feature>
<dbReference type="PANTHER" id="PTHR43808">
    <property type="entry name" value="ACETYLORNITHINE DEACETYLASE"/>
    <property type="match status" value="1"/>
</dbReference>
<dbReference type="SUPFAM" id="SSF53187">
    <property type="entry name" value="Zn-dependent exopeptidases"/>
    <property type="match status" value="1"/>
</dbReference>
<reference evidence="5" key="1">
    <citation type="submission" date="2024-05" db="EMBL/GenBank/DDBJ databases">
        <authorList>
            <person name="Cai S.Y."/>
            <person name="Jin L.M."/>
            <person name="Li H.R."/>
        </authorList>
    </citation>
    <scope>NUCLEOTIDE SEQUENCE</scope>
    <source>
        <strain evidence="5">A5-74</strain>
    </source>
</reference>
<evidence type="ECO:0000256" key="2">
    <source>
        <dbReference type="ARBA" id="ARBA00022801"/>
    </source>
</evidence>
<dbReference type="SUPFAM" id="SSF55031">
    <property type="entry name" value="Bacterial exopeptidase dimerisation domain"/>
    <property type="match status" value="1"/>
</dbReference>
<protein>
    <submittedName>
        <fullName evidence="5">M20 family metallopeptidase</fullName>
    </submittedName>
</protein>
<feature type="active site" description="Proton acceptor" evidence="3">
    <location>
        <position position="161"/>
    </location>
</feature>
<dbReference type="InterPro" id="IPR050072">
    <property type="entry name" value="Peptidase_M20A"/>
</dbReference>
<dbReference type="Gene3D" id="3.40.630.10">
    <property type="entry name" value="Zn peptidases"/>
    <property type="match status" value="1"/>
</dbReference>
<evidence type="ECO:0000313" key="5">
    <source>
        <dbReference type="EMBL" id="XCG61921.1"/>
    </source>
</evidence>
<accession>A0AAU8DIA4</accession>
<dbReference type="InterPro" id="IPR002933">
    <property type="entry name" value="Peptidase_M20"/>
</dbReference>
<feature type="domain" description="Peptidase M20 dimerisation" evidence="4">
    <location>
        <begin position="196"/>
        <end position="294"/>
    </location>
</feature>
<dbReference type="InterPro" id="IPR017150">
    <property type="entry name" value="Pept_M20_glutamate_carboxypep"/>
</dbReference>
<keyword evidence="1" id="KW-0479">Metal-binding</keyword>
<dbReference type="PANTHER" id="PTHR43808:SF9">
    <property type="entry name" value="BLL0789 PROTEIN"/>
    <property type="match status" value="1"/>
</dbReference>
<dbReference type="PIRSF" id="PIRSF037238">
    <property type="entry name" value="Carboxypeptidase_G2"/>
    <property type="match status" value="1"/>
</dbReference>
<dbReference type="GO" id="GO:0016787">
    <property type="term" value="F:hydrolase activity"/>
    <property type="evidence" value="ECO:0007669"/>
    <property type="project" value="UniProtKB-KW"/>
</dbReference>
<evidence type="ECO:0000256" key="1">
    <source>
        <dbReference type="ARBA" id="ARBA00022723"/>
    </source>
</evidence>
<keyword evidence="2" id="KW-0378">Hydrolase</keyword>
<gene>
    <name evidence="5" type="ORF">ABLG96_11545</name>
</gene>
<dbReference type="InterPro" id="IPR011650">
    <property type="entry name" value="Peptidase_M20_dimer"/>
</dbReference>
<evidence type="ECO:0000259" key="4">
    <source>
        <dbReference type="Pfam" id="PF07687"/>
    </source>
</evidence>
<dbReference type="AlphaFoldDB" id="A0AAU8DIA4"/>
<dbReference type="Pfam" id="PF07687">
    <property type="entry name" value="M20_dimer"/>
    <property type="match status" value="1"/>
</dbReference>
<dbReference type="Pfam" id="PF01546">
    <property type="entry name" value="Peptidase_M20"/>
    <property type="match status" value="1"/>
</dbReference>
<dbReference type="InterPro" id="IPR036264">
    <property type="entry name" value="Bact_exopeptidase_dim_dom"/>
</dbReference>
<evidence type="ECO:0000256" key="3">
    <source>
        <dbReference type="PIRSR" id="PIRSR037238-1"/>
    </source>
</evidence>
<dbReference type="Gene3D" id="3.30.70.360">
    <property type="match status" value="1"/>
</dbReference>
<dbReference type="CDD" id="cd03885">
    <property type="entry name" value="M20_CPDG2"/>
    <property type="match status" value="1"/>
</dbReference>
<name>A0AAU8DIA4_9ACTN</name>
<sequence length="399" mass="39966">MTHPTPPAATAADPSFPDLLAAAESALPALLGAIGSVVGVETPSADLAAVAHGAEQVAALGTGMLGIAPETLTVDGCTHLRWRLGGSGPRVLILCHQDTVWPLGTLERLPFAIRDGVLTGPGSFDMKTGLVMAFHALQLLGAGGSSGTEVPAVTVLVTGDEEIGSPTSRALIEQEASTAAATFVLEASGDGGRIKTGRKGVSMYQVTVTGRASHAGLEPEKGINAGVELARLILQIEQFADLAAGTSVVPTAASIGTTGNTVPASATVSVDSRAWTVDEQHRVDAAMRALRTAHPEAALEIGGGINRPPMDPAQAQPLFELAGELAVGLGLPAPQEISVGGGSDGNFTAGVGCPTLDGLGAVGGGAHADTEHVLVAEIAGRTALLAALIRSVCAGSPTR</sequence>
<proteinExistence type="predicted"/>
<dbReference type="EMBL" id="CP159218">
    <property type="protein sequence ID" value="XCG61921.1"/>
    <property type="molecule type" value="Genomic_DNA"/>
</dbReference>
<organism evidence="5">
    <name type="scientific">Nakamurella sp. A5-74</name>
    <dbReference type="NCBI Taxonomy" id="3158264"/>
    <lineage>
        <taxon>Bacteria</taxon>
        <taxon>Bacillati</taxon>
        <taxon>Actinomycetota</taxon>
        <taxon>Actinomycetes</taxon>
        <taxon>Nakamurellales</taxon>
        <taxon>Nakamurellaceae</taxon>
        <taxon>Nakamurella</taxon>
    </lineage>
</organism>
<dbReference type="RefSeq" id="WP_353647537.1">
    <property type="nucleotide sequence ID" value="NZ_CP159218.1"/>
</dbReference>